<evidence type="ECO:0000256" key="4">
    <source>
        <dbReference type="ARBA" id="ARBA00023315"/>
    </source>
</evidence>
<evidence type="ECO:0000256" key="3">
    <source>
        <dbReference type="ARBA" id="ARBA00022679"/>
    </source>
</evidence>
<sequence>MKNNIIIFRHLGLEHWRTTFNKMNAFTTSRNLYTFDEIWFVQHYPIFTKGQLNKDENIIHLNNIPLVCANRGGQITYHGPGQQILYFLINLKRRKISIRELIDIMHKIIIETLKNFSIESYIKKKSPGVYVYQKKICSLGLRVKKGSTLHGLALNVNMDLKPFKYIHPCGDAKINMTQIKDFNPNIQLKDIRTILIDNLSKLFNVIMINGKNIK</sequence>
<dbReference type="HAMAP" id="MF_00013">
    <property type="entry name" value="LipB"/>
    <property type="match status" value="1"/>
</dbReference>
<dbReference type="PANTHER" id="PTHR10993">
    <property type="entry name" value="OCTANOYLTRANSFERASE"/>
    <property type="match status" value="1"/>
</dbReference>
<dbReference type="OrthoDB" id="9787061at2"/>
<evidence type="ECO:0000259" key="11">
    <source>
        <dbReference type="PROSITE" id="PS51733"/>
    </source>
</evidence>
<comment type="pathway">
    <text evidence="1 6 7">Protein modification; protein lipoylation via endogenous pathway; protein N(6)-(lipoyl)lysine from octanoyl-[acyl-carrier-protein]: step 1/2.</text>
</comment>
<name>A0A4D6XT48_9GAMM</name>
<keyword evidence="3 6" id="KW-0808">Transferase</keyword>
<keyword evidence="4 6" id="KW-0012">Acyltransferase</keyword>
<comment type="subcellular location">
    <subcellularLocation>
        <location evidence="6">Cytoplasm</location>
    </subcellularLocation>
</comment>
<comment type="function">
    <text evidence="5 6 7">Catalyzes the transfer of endogenously produced octanoic acid from octanoyl-acyl-carrier-protein onto the lipoyl domains of lipoate-dependent enzymes. Lipoyl-ACP can also act as a substrate although octanoyl-ACP is likely to be the physiological substrate.</text>
</comment>
<organism evidence="12 13">
    <name type="scientific">Buchnera aphidicola</name>
    <name type="common">Artemisaphis artemisicola</name>
    <dbReference type="NCBI Taxonomy" id="1241836"/>
    <lineage>
        <taxon>Bacteria</taxon>
        <taxon>Pseudomonadati</taxon>
        <taxon>Pseudomonadota</taxon>
        <taxon>Gammaproteobacteria</taxon>
        <taxon>Enterobacterales</taxon>
        <taxon>Erwiniaceae</taxon>
        <taxon>Buchnera</taxon>
    </lineage>
</organism>
<feature type="site" description="Lowers pKa of active site Cys" evidence="6 10">
    <location>
        <position position="135"/>
    </location>
</feature>
<evidence type="ECO:0000256" key="10">
    <source>
        <dbReference type="PIRSR" id="PIRSR016262-3"/>
    </source>
</evidence>
<comment type="catalytic activity">
    <reaction evidence="6 7">
        <text>octanoyl-[ACP] + L-lysyl-[protein] = N(6)-octanoyl-L-lysyl-[protein] + holo-[ACP] + H(+)</text>
        <dbReference type="Rhea" id="RHEA:17665"/>
        <dbReference type="Rhea" id="RHEA-COMP:9636"/>
        <dbReference type="Rhea" id="RHEA-COMP:9685"/>
        <dbReference type="Rhea" id="RHEA-COMP:9752"/>
        <dbReference type="Rhea" id="RHEA-COMP:9928"/>
        <dbReference type="ChEBI" id="CHEBI:15378"/>
        <dbReference type="ChEBI" id="CHEBI:29969"/>
        <dbReference type="ChEBI" id="CHEBI:64479"/>
        <dbReference type="ChEBI" id="CHEBI:78463"/>
        <dbReference type="ChEBI" id="CHEBI:78809"/>
        <dbReference type="EC" id="2.3.1.181"/>
    </reaction>
</comment>
<dbReference type="InterPro" id="IPR004143">
    <property type="entry name" value="BPL_LPL_catalytic"/>
</dbReference>
<keyword evidence="2 6" id="KW-0963">Cytoplasm</keyword>
<feature type="binding site" evidence="6 9">
    <location>
        <begin position="138"/>
        <end position="140"/>
    </location>
    <ligand>
        <name>substrate</name>
    </ligand>
</feature>
<evidence type="ECO:0000256" key="1">
    <source>
        <dbReference type="ARBA" id="ARBA00004821"/>
    </source>
</evidence>
<dbReference type="AlphaFoldDB" id="A0A4D6XT48"/>
<dbReference type="NCBIfam" id="TIGR00214">
    <property type="entry name" value="lipB"/>
    <property type="match status" value="1"/>
</dbReference>
<evidence type="ECO:0000313" key="12">
    <source>
        <dbReference type="EMBL" id="QCI15945.1"/>
    </source>
</evidence>
<reference evidence="12 13" key="1">
    <citation type="submission" date="2018-12" db="EMBL/GenBank/DDBJ databases">
        <authorList>
            <person name="Chong R.A."/>
        </authorList>
    </citation>
    <scope>NUCLEOTIDE SEQUENCE [LARGE SCALE GENOMIC DNA]</scope>
    <source>
        <strain evidence="12 13">Aar</strain>
    </source>
</reference>
<evidence type="ECO:0000256" key="6">
    <source>
        <dbReference type="HAMAP-Rule" id="MF_00013"/>
    </source>
</evidence>
<comment type="similarity">
    <text evidence="6 7">Belongs to the LipB family.</text>
</comment>
<dbReference type="EMBL" id="CP034900">
    <property type="protein sequence ID" value="QCI15945.1"/>
    <property type="molecule type" value="Genomic_DNA"/>
</dbReference>
<dbReference type="PROSITE" id="PS51733">
    <property type="entry name" value="BPL_LPL_CATALYTIC"/>
    <property type="match status" value="1"/>
</dbReference>
<feature type="domain" description="BPL/LPL catalytic" evidence="11">
    <location>
        <begin position="32"/>
        <end position="207"/>
    </location>
</feature>
<feature type="active site" description="Acyl-thioester intermediate" evidence="6 8">
    <location>
        <position position="169"/>
    </location>
</feature>
<proteinExistence type="inferred from homology"/>
<evidence type="ECO:0000256" key="7">
    <source>
        <dbReference type="PIRNR" id="PIRNR016262"/>
    </source>
</evidence>
<dbReference type="PANTHER" id="PTHR10993:SF7">
    <property type="entry name" value="LIPOYLTRANSFERASE 2, MITOCHONDRIAL-RELATED"/>
    <property type="match status" value="1"/>
</dbReference>
<dbReference type="FunFam" id="3.30.930.10:FF:000020">
    <property type="entry name" value="Octanoyltransferase"/>
    <property type="match status" value="1"/>
</dbReference>
<dbReference type="EC" id="2.3.1.181" evidence="6 7"/>
<dbReference type="PROSITE" id="PS01313">
    <property type="entry name" value="LIPB"/>
    <property type="match status" value="1"/>
</dbReference>
<dbReference type="InterPro" id="IPR045864">
    <property type="entry name" value="aa-tRNA-synth_II/BPL/LPL"/>
</dbReference>
<dbReference type="CDD" id="cd16444">
    <property type="entry name" value="LipB"/>
    <property type="match status" value="1"/>
</dbReference>
<gene>
    <name evidence="6 12" type="primary">lipB</name>
    <name evidence="12" type="ORF">D9V59_01345</name>
</gene>
<feature type="binding site" evidence="6 9">
    <location>
        <begin position="151"/>
        <end position="153"/>
    </location>
    <ligand>
        <name>substrate</name>
    </ligand>
</feature>
<evidence type="ECO:0000256" key="2">
    <source>
        <dbReference type="ARBA" id="ARBA00022490"/>
    </source>
</evidence>
<dbReference type="Gene3D" id="3.30.930.10">
    <property type="entry name" value="Bira Bifunctional Protein, Domain 2"/>
    <property type="match status" value="1"/>
</dbReference>
<reference evidence="12 13" key="2">
    <citation type="submission" date="2019-05" db="EMBL/GenBank/DDBJ databases">
        <title>Genome evolution of the obligate endosymbiont Buchnera aphidicola.</title>
        <authorList>
            <person name="Moran N.A."/>
        </authorList>
    </citation>
    <scope>NUCLEOTIDE SEQUENCE [LARGE SCALE GENOMIC DNA]</scope>
    <source>
        <strain evidence="12 13">Aar</strain>
    </source>
</reference>
<dbReference type="UniPathway" id="UPA00538">
    <property type="reaction ID" value="UER00592"/>
</dbReference>
<evidence type="ECO:0000313" key="13">
    <source>
        <dbReference type="Proteomes" id="UP000298654"/>
    </source>
</evidence>
<feature type="binding site" evidence="6 9">
    <location>
        <begin position="71"/>
        <end position="78"/>
    </location>
    <ligand>
        <name>substrate</name>
    </ligand>
</feature>
<evidence type="ECO:0000256" key="9">
    <source>
        <dbReference type="PIRSR" id="PIRSR016262-2"/>
    </source>
</evidence>
<dbReference type="Pfam" id="PF21948">
    <property type="entry name" value="LplA-B_cat"/>
    <property type="match status" value="1"/>
</dbReference>
<protein>
    <recommendedName>
        <fullName evidence="6 7">Octanoyltransferase</fullName>
        <ecNumber evidence="6 7">2.3.1.181</ecNumber>
    </recommendedName>
    <alternativeName>
        <fullName evidence="6">Lipoate-protein ligase B</fullName>
    </alternativeName>
    <alternativeName>
        <fullName evidence="6">Lipoyl/octanoyl transferase</fullName>
    </alternativeName>
    <alternativeName>
        <fullName evidence="6">Octanoyl-[acyl-carrier-protein]-protein N-octanoyltransferase</fullName>
    </alternativeName>
</protein>
<dbReference type="RefSeq" id="WP_158364362.1">
    <property type="nucleotide sequence ID" value="NZ_CP034900.1"/>
</dbReference>
<accession>A0A4D6XT48</accession>
<dbReference type="InterPro" id="IPR000544">
    <property type="entry name" value="Octanoyltransferase"/>
</dbReference>
<dbReference type="Proteomes" id="UP000298654">
    <property type="component" value="Chromosome"/>
</dbReference>
<dbReference type="SUPFAM" id="SSF55681">
    <property type="entry name" value="Class II aaRS and biotin synthetases"/>
    <property type="match status" value="1"/>
</dbReference>
<dbReference type="NCBIfam" id="NF010922">
    <property type="entry name" value="PRK14342.1"/>
    <property type="match status" value="1"/>
</dbReference>
<comment type="miscellaneous">
    <text evidence="6">In the reaction, the free carboxyl group of octanoic acid is attached via an amide linkage to the epsilon-amino group of a specific lysine residue of lipoyl domains of lipoate-dependent enzymes.</text>
</comment>
<dbReference type="GO" id="GO:0005737">
    <property type="term" value="C:cytoplasm"/>
    <property type="evidence" value="ECO:0007669"/>
    <property type="project" value="UniProtKB-SubCell"/>
</dbReference>
<dbReference type="PIRSF" id="PIRSF016262">
    <property type="entry name" value="LPLase"/>
    <property type="match status" value="1"/>
</dbReference>
<dbReference type="InterPro" id="IPR020605">
    <property type="entry name" value="Octanoyltransferase_CS"/>
</dbReference>
<dbReference type="GO" id="GO:0009249">
    <property type="term" value="P:protein lipoylation"/>
    <property type="evidence" value="ECO:0007669"/>
    <property type="project" value="InterPro"/>
</dbReference>
<evidence type="ECO:0000256" key="5">
    <source>
        <dbReference type="ARBA" id="ARBA00024732"/>
    </source>
</evidence>
<evidence type="ECO:0000256" key="8">
    <source>
        <dbReference type="PIRSR" id="PIRSR016262-1"/>
    </source>
</evidence>
<dbReference type="GO" id="GO:0033819">
    <property type="term" value="F:lipoyl(octanoyl) transferase activity"/>
    <property type="evidence" value="ECO:0007669"/>
    <property type="project" value="UniProtKB-EC"/>
</dbReference>